<keyword evidence="4" id="KW-0479">Metal-binding</keyword>
<evidence type="ECO:0000256" key="1">
    <source>
        <dbReference type="ARBA" id="ARBA00001936"/>
    </source>
</evidence>
<dbReference type="EMBL" id="GDJX01016343">
    <property type="protein sequence ID" value="JAT51593.1"/>
    <property type="molecule type" value="Transcribed_RNA"/>
</dbReference>
<reference evidence="9" key="1">
    <citation type="submission" date="2015-07" db="EMBL/GenBank/DDBJ databases">
        <title>Transcriptome Assembly of Anthurium amnicola.</title>
        <authorList>
            <person name="Suzuki J."/>
        </authorList>
    </citation>
    <scope>NUCLEOTIDE SEQUENCE</scope>
</reference>
<comment type="cofactor">
    <cofactor evidence="1">
        <name>Mn(2+)</name>
        <dbReference type="ChEBI" id="CHEBI:29035"/>
    </cofactor>
</comment>
<dbReference type="Gene3D" id="3.90.79.10">
    <property type="entry name" value="Nucleoside Triphosphate Pyrophosphohydrolase"/>
    <property type="match status" value="1"/>
</dbReference>
<keyword evidence="7" id="KW-0464">Manganese</keyword>
<dbReference type="InterPro" id="IPR047198">
    <property type="entry name" value="DDP-like_NUDIX"/>
</dbReference>
<dbReference type="InterPro" id="IPR020084">
    <property type="entry name" value="NUDIX_hydrolase_CS"/>
</dbReference>
<evidence type="ECO:0000259" key="8">
    <source>
        <dbReference type="PROSITE" id="PS51462"/>
    </source>
</evidence>
<evidence type="ECO:0000256" key="5">
    <source>
        <dbReference type="ARBA" id="ARBA00022801"/>
    </source>
</evidence>
<dbReference type="PANTHER" id="PTHR12629">
    <property type="entry name" value="DIPHOSPHOINOSITOL POLYPHOSPHATE PHOSPHOHYDROLASE"/>
    <property type="match status" value="1"/>
</dbReference>
<dbReference type="CDD" id="cd04666">
    <property type="entry name" value="NUDIX_DIPP2_like_Nudt4"/>
    <property type="match status" value="1"/>
</dbReference>
<keyword evidence="5 9" id="KW-0378">Hydrolase</keyword>
<evidence type="ECO:0000256" key="4">
    <source>
        <dbReference type="ARBA" id="ARBA00022723"/>
    </source>
</evidence>
<comment type="similarity">
    <text evidence="3">Belongs to the Nudix hydrolase family.</text>
</comment>
<name>A0A1D1YAC2_9ARAE</name>
<evidence type="ECO:0000256" key="3">
    <source>
        <dbReference type="ARBA" id="ARBA00005582"/>
    </source>
</evidence>
<gene>
    <name evidence="9" type="primary">NUDT17_7</name>
    <name evidence="9" type="ORF">g.78043</name>
</gene>
<organism evidence="9">
    <name type="scientific">Anthurium amnicola</name>
    <dbReference type="NCBI Taxonomy" id="1678845"/>
    <lineage>
        <taxon>Eukaryota</taxon>
        <taxon>Viridiplantae</taxon>
        <taxon>Streptophyta</taxon>
        <taxon>Embryophyta</taxon>
        <taxon>Tracheophyta</taxon>
        <taxon>Spermatophyta</taxon>
        <taxon>Magnoliopsida</taxon>
        <taxon>Liliopsida</taxon>
        <taxon>Araceae</taxon>
        <taxon>Pothoideae</taxon>
        <taxon>Potheae</taxon>
        <taxon>Anthurium</taxon>
    </lineage>
</organism>
<dbReference type="PROSITE" id="PS00893">
    <property type="entry name" value="NUDIX_BOX"/>
    <property type="match status" value="1"/>
</dbReference>
<dbReference type="GO" id="GO:0005737">
    <property type="term" value="C:cytoplasm"/>
    <property type="evidence" value="ECO:0007669"/>
    <property type="project" value="TreeGrafter"/>
</dbReference>
<feature type="domain" description="Nudix hydrolase" evidence="8">
    <location>
        <begin position="19"/>
        <end position="157"/>
    </location>
</feature>
<dbReference type="GO" id="GO:0046872">
    <property type="term" value="F:metal ion binding"/>
    <property type="evidence" value="ECO:0007669"/>
    <property type="project" value="UniProtKB-KW"/>
</dbReference>
<evidence type="ECO:0000256" key="6">
    <source>
        <dbReference type="ARBA" id="ARBA00022842"/>
    </source>
</evidence>
<dbReference type="InterPro" id="IPR000086">
    <property type="entry name" value="NUDIX_hydrolase_dom"/>
</dbReference>
<keyword evidence="6" id="KW-0460">Magnesium</keyword>
<evidence type="ECO:0000256" key="2">
    <source>
        <dbReference type="ARBA" id="ARBA00001946"/>
    </source>
</evidence>
<dbReference type="PROSITE" id="PS51462">
    <property type="entry name" value="NUDIX"/>
    <property type="match status" value="1"/>
</dbReference>
<dbReference type="AlphaFoldDB" id="A0A1D1YAC2"/>
<dbReference type="GO" id="GO:0016462">
    <property type="term" value="F:pyrophosphatase activity"/>
    <property type="evidence" value="ECO:0007669"/>
    <property type="project" value="InterPro"/>
</dbReference>
<dbReference type="InterPro" id="IPR015797">
    <property type="entry name" value="NUDIX_hydrolase-like_dom_sf"/>
</dbReference>
<proteinExistence type="inferred from homology"/>
<dbReference type="GO" id="GO:0005634">
    <property type="term" value="C:nucleus"/>
    <property type="evidence" value="ECO:0007669"/>
    <property type="project" value="TreeGrafter"/>
</dbReference>
<dbReference type="FunFam" id="3.90.79.10:FF:000022">
    <property type="entry name" value="Nudix hydrolase 17, mitochondrial"/>
    <property type="match status" value="1"/>
</dbReference>
<accession>A0A1D1YAC2</accession>
<evidence type="ECO:0000256" key="7">
    <source>
        <dbReference type="ARBA" id="ARBA00023211"/>
    </source>
</evidence>
<dbReference type="PANTHER" id="PTHR12629:SF42">
    <property type="entry name" value="OS02G0734300 PROTEIN"/>
    <property type="match status" value="1"/>
</dbReference>
<dbReference type="SUPFAM" id="SSF55811">
    <property type="entry name" value="Nudix"/>
    <property type="match status" value="1"/>
</dbReference>
<sequence length="177" mass="20451">MVAVVARRGRQLQRYTSNGRRLVVGCIPYKFKAEKTPCMDAVDQALEVLVISSQKGQDILFPKGGWESDESIKDAARREAMEEAGVEGNVERVLGKWRYKSKTQDSYKLGYMFPMNVTEELIHWPEMENRKRRWVTVAEARETCQQPWMKKALDTLVKRLSRSSRRSRVSAKVTPLK</sequence>
<protein>
    <submittedName>
        <fullName evidence="9">Nudix hydrolase 17, mitochondrial</fullName>
    </submittedName>
</protein>
<dbReference type="Pfam" id="PF00293">
    <property type="entry name" value="NUDIX"/>
    <property type="match status" value="1"/>
</dbReference>
<evidence type="ECO:0000313" key="9">
    <source>
        <dbReference type="EMBL" id="JAT51593.1"/>
    </source>
</evidence>
<comment type="cofactor">
    <cofactor evidence="2">
        <name>Mg(2+)</name>
        <dbReference type="ChEBI" id="CHEBI:18420"/>
    </cofactor>
</comment>